<dbReference type="CDD" id="cd17262">
    <property type="entry name" value="RMtype1_S_Aco12261I-TRD2-CR2"/>
    <property type="match status" value="1"/>
</dbReference>
<dbReference type="PANTHER" id="PTHR43140:SF1">
    <property type="entry name" value="TYPE I RESTRICTION ENZYME ECOKI SPECIFICITY SUBUNIT"/>
    <property type="match status" value="1"/>
</dbReference>
<dbReference type="SUPFAM" id="SSF116734">
    <property type="entry name" value="DNA methylase specificity domain"/>
    <property type="match status" value="2"/>
</dbReference>
<feature type="domain" description="Type I restriction modification DNA specificity" evidence="4">
    <location>
        <begin position="20"/>
        <end position="162"/>
    </location>
</feature>
<dbReference type="AlphaFoldDB" id="A0A087RXZ3"/>
<proteinExistence type="inferred from homology"/>
<reference evidence="5 6" key="1">
    <citation type="submission" date="2014-06" db="EMBL/GenBank/DDBJ databases">
        <authorList>
            <person name="Ngugi D.K."/>
            <person name="Blom J."/>
            <person name="Alam I."/>
            <person name="Rashid M."/>
            <person name="Baalawi W."/>
            <person name="Zhang G."/>
            <person name="Hikmawan T."/>
            <person name="Guan Y."/>
            <person name="Antunes A."/>
            <person name="Siam R."/>
            <person name="El-Dorry H."/>
            <person name="Bajic V."/>
            <person name="Stingl U."/>
        </authorList>
    </citation>
    <scope>NUCLEOTIDE SEQUENCE [LARGE SCALE GENOMIC DNA]</scope>
    <source>
        <strain evidence="5">SCGC AAA799-P11</strain>
    </source>
</reference>
<dbReference type="InterPro" id="IPR051212">
    <property type="entry name" value="Type-I_RE_S_subunit"/>
</dbReference>
<comment type="caution">
    <text evidence="5">The sequence shown here is derived from an EMBL/GenBank/DDBJ whole genome shotgun (WGS) entry which is preliminary data.</text>
</comment>
<evidence type="ECO:0000256" key="3">
    <source>
        <dbReference type="ARBA" id="ARBA00023125"/>
    </source>
</evidence>
<dbReference type="PANTHER" id="PTHR43140">
    <property type="entry name" value="TYPE-1 RESTRICTION ENZYME ECOKI SPECIFICITY PROTEIN"/>
    <property type="match status" value="1"/>
</dbReference>
<dbReference type="GO" id="GO:0003979">
    <property type="term" value="F:UDP-glucose 6-dehydrogenase activity"/>
    <property type="evidence" value="ECO:0007669"/>
    <property type="project" value="UniProtKB-EC"/>
</dbReference>
<evidence type="ECO:0000313" key="6">
    <source>
        <dbReference type="Proteomes" id="UP000029387"/>
    </source>
</evidence>
<dbReference type="InterPro" id="IPR000055">
    <property type="entry name" value="Restrct_endonuc_typeI_TRD"/>
</dbReference>
<evidence type="ECO:0000256" key="1">
    <source>
        <dbReference type="ARBA" id="ARBA00010923"/>
    </source>
</evidence>
<keyword evidence="2" id="KW-0680">Restriction system</keyword>
<dbReference type="Proteomes" id="UP000029387">
    <property type="component" value="Unassembled WGS sequence"/>
</dbReference>
<keyword evidence="3" id="KW-0238">DNA-binding</keyword>
<dbReference type="EC" id="1.1.1.22" evidence="5"/>
<dbReference type="Gene3D" id="3.90.220.20">
    <property type="entry name" value="DNA methylase specificity domains"/>
    <property type="match status" value="2"/>
</dbReference>
<name>A0A087RXZ3_9ARCH</name>
<dbReference type="Pfam" id="PF01420">
    <property type="entry name" value="Methylase_S"/>
    <property type="match status" value="1"/>
</dbReference>
<keyword evidence="5" id="KW-0560">Oxidoreductase</keyword>
<sequence length="465" mass="53495">MEKNESLPKGWINTTFEKCVEILDGKRIPINSKERQQRQGKIPYYGATGQVGWIDDYLFDEQLVLLGEDGVPFFNNFKNKAYLISGKSWVNNHAHVLKGISNLLLNDFLCYYLNQIDYHNYVNGTTRLKLNQTSMKKIPIILPPLNEQKRIVEKIEMFYSIIDSFYSTILENKMKLELYQKSFLISILEGKMIEYEKTDLENNTLEKITQSRFLLFEKEIKKNPKKKIQKPPQPIEITENKFYDCPTDWQWTTLNSIIDPYRGITYGVIKLGQDIENGIPCLRTSDVKSLKIETHGVKKISKNIADEYKRTYLRGGEVLVNVRGTLGGVCSVPNTLKDYNISREVAMVPVLSIIPSDWVSYWISSVASQNWLTGATKGIAYRGINLEDLRNLPICIPPLKLIPKLISKIEYNFSIIKQFGIYLDLDKSVAKMRSKILQFAFEGKLVPQDPNDEPASELLKKITLP</sequence>
<dbReference type="PATRIC" id="fig|1502295.3.peg.1085"/>
<dbReference type="GO" id="GO:0009307">
    <property type="term" value="P:DNA restriction-modification system"/>
    <property type="evidence" value="ECO:0007669"/>
    <property type="project" value="UniProtKB-KW"/>
</dbReference>
<protein>
    <submittedName>
        <fullName evidence="5">Type-1 restriction enzyme EcoBI specificity protein</fullName>
        <ecNumber evidence="5">1.1.1.22</ecNumber>
    </submittedName>
</protein>
<dbReference type="GO" id="GO:0003677">
    <property type="term" value="F:DNA binding"/>
    <property type="evidence" value="ECO:0007669"/>
    <property type="project" value="UniProtKB-KW"/>
</dbReference>
<gene>
    <name evidence="5" type="primary">hsdS</name>
    <name evidence="5" type="ORF">AAA799P11_01122</name>
</gene>
<organism evidence="5 6">
    <name type="scientific">Marine Group I thaumarchaeote SCGC AAA799-P11</name>
    <dbReference type="NCBI Taxonomy" id="1502295"/>
    <lineage>
        <taxon>Archaea</taxon>
        <taxon>Nitrososphaerota</taxon>
        <taxon>Marine Group I</taxon>
    </lineage>
</organism>
<evidence type="ECO:0000313" key="5">
    <source>
        <dbReference type="EMBL" id="KFM18347.1"/>
    </source>
</evidence>
<accession>A0A087RXZ3</accession>
<dbReference type="EMBL" id="JOSZ01000019">
    <property type="protein sequence ID" value="KFM18347.1"/>
    <property type="molecule type" value="Genomic_DNA"/>
</dbReference>
<comment type="similarity">
    <text evidence="1">Belongs to the type-I restriction system S methylase family.</text>
</comment>
<evidence type="ECO:0000259" key="4">
    <source>
        <dbReference type="Pfam" id="PF01420"/>
    </source>
</evidence>
<dbReference type="CDD" id="cd17256">
    <property type="entry name" value="RMtype1_S_EcoJA65PI-TRD1-CR1_like"/>
    <property type="match status" value="1"/>
</dbReference>
<evidence type="ECO:0000256" key="2">
    <source>
        <dbReference type="ARBA" id="ARBA00022747"/>
    </source>
</evidence>
<dbReference type="InterPro" id="IPR044946">
    <property type="entry name" value="Restrct_endonuc_typeI_TRD_sf"/>
</dbReference>
<keyword evidence="6" id="KW-1185">Reference proteome</keyword>